<dbReference type="Gene3D" id="1.20.1280.50">
    <property type="match status" value="1"/>
</dbReference>
<dbReference type="NCBIfam" id="TIGR01640">
    <property type="entry name" value="F_box_assoc_1"/>
    <property type="match status" value="1"/>
</dbReference>
<dbReference type="PROSITE" id="PS50181">
    <property type="entry name" value="FBOX"/>
    <property type="match status" value="1"/>
</dbReference>
<organism evidence="2 3">
    <name type="scientific">Rubus argutus</name>
    <name type="common">Southern blackberry</name>
    <dbReference type="NCBI Taxonomy" id="59490"/>
    <lineage>
        <taxon>Eukaryota</taxon>
        <taxon>Viridiplantae</taxon>
        <taxon>Streptophyta</taxon>
        <taxon>Embryophyta</taxon>
        <taxon>Tracheophyta</taxon>
        <taxon>Spermatophyta</taxon>
        <taxon>Magnoliopsida</taxon>
        <taxon>eudicotyledons</taxon>
        <taxon>Gunneridae</taxon>
        <taxon>Pentapetalae</taxon>
        <taxon>rosids</taxon>
        <taxon>fabids</taxon>
        <taxon>Rosales</taxon>
        <taxon>Rosaceae</taxon>
        <taxon>Rosoideae</taxon>
        <taxon>Rosoideae incertae sedis</taxon>
        <taxon>Rubus</taxon>
    </lineage>
</organism>
<reference evidence="2 3" key="1">
    <citation type="journal article" date="2023" name="G3 (Bethesda)">
        <title>A chromosome-length genome assembly and annotation of blackberry (Rubus argutus, cv. 'Hillquist').</title>
        <authorList>
            <person name="Bruna T."/>
            <person name="Aryal R."/>
            <person name="Dudchenko O."/>
            <person name="Sargent D.J."/>
            <person name="Mead D."/>
            <person name="Buti M."/>
            <person name="Cavallini A."/>
            <person name="Hytonen T."/>
            <person name="Andres J."/>
            <person name="Pham M."/>
            <person name="Weisz D."/>
            <person name="Mascagni F."/>
            <person name="Usai G."/>
            <person name="Natali L."/>
            <person name="Bassil N."/>
            <person name="Fernandez G.E."/>
            <person name="Lomsadze A."/>
            <person name="Armour M."/>
            <person name="Olukolu B."/>
            <person name="Poorten T."/>
            <person name="Britton C."/>
            <person name="Davik J."/>
            <person name="Ashrafi H."/>
            <person name="Aiden E.L."/>
            <person name="Borodovsky M."/>
            <person name="Worthington M."/>
        </authorList>
    </citation>
    <scope>NUCLEOTIDE SEQUENCE [LARGE SCALE GENOMIC DNA]</scope>
    <source>
        <strain evidence="2">PI 553951</strain>
    </source>
</reference>
<dbReference type="EMBL" id="JBEDUW010000001">
    <property type="protein sequence ID" value="KAK9949278.1"/>
    <property type="molecule type" value="Genomic_DNA"/>
</dbReference>
<sequence length="392" mass="44703">MATTNEHLPEDIIVQILYRLPVKPLIRFRCVSKRWSSIVSNPQFAKSQFKFASERKILGPKLLVSTSSQLESLDLQTPSFGDDSSLRKLTCPFKEPGRAVKIVSSCNGMVFVVAHDFHDTSYIWNPSTGLLFKLPYPGFDSKRVGSRPVLPRCGFGYVSATDDYKVVAVGSLGNSTVSVDIFSSKANSWKRIKSQPHFSEEYCIKGRGTFSNEALHWLVDTSTDDKSAIIAFDLVEEKFREMPLHLLKQDEAGCYFFGEMGVVSGGRLCVASNYVDYSYWCEIIQLWVMMEYDVCESWTKLVKLANYNDQLEGFQAPFVYWERSLVMSFVSEGIHMLVRFDHKEEEEEEKLDEVLVRSGDYTLERGDFDMIGYDESLLWLHDYQGAQNPTQA</sequence>
<dbReference type="PANTHER" id="PTHR31672:SF13">
    <property type="entry name" value="F-BOX PROTEIN CPR30-LIKE"/>
    <property type="match status" value="1"/>
</dbReference>
<dbReference type="InterPro" id="IPR017451">
    <property type="entry name" value="F-box-assoc_interact_dom"/>
</dbReference>
<dbReference type="InterPro" id="IPR006527">
    <property type="entry name" value="F-box-assoc_dom_typ1"/>
</dbReference>
<feature type="domain" description="F-box" evidence="1">
    <location>
        <begin position="2"/>
        <end position="48"/>
    </location>
</feature>
<name>A0AAW1YKU7_RUBAR</name>
<evidence type="ECO:0000313" key="2">
    <source>
        <dbReference type="EMBL" id="KAK9949278.1"/>
    </source>
</evidence>
<dbReference type="Proteomes" id="UP001457282">
    <property type="component" value="Unassembled WGS sequence"/>
</dbReference>
<dbReference type="SUPFAM" id="SSF81383">
    <property type="entry name" value="F-box domain"/>
    <property type="match status" value="1"/>
</dbReference>
<evidence type="ECO:0000259" key="1">
    <source>
        <dbReference type="PROSITE" id="PS50181"/>
    </source>
</evidence>
<keyword evidence="3" id="KW-1185">Reference proteome</keyword>
<dbReference type="Pfam" id="PF07734">
    <property type="entry name" value="FBA_1"/>
    <property type="match status" value="1"/>
</dbReference>
<accession>A0AAW1YKU7</accession>
<evidence type="ECO:0000313" key="3">
    <source>
        <dbReference type="Proteomes" id="UP001457282"/>
    </source>
</evidence>
<dbReference type="SMART" id="SM00256">
    <property type="entry name" value="FBOX"/>
    <property type="match status" value="1"/>
</dbReference>
<dbReference type="InterPro" id="IPR011043">
    <property type="entry name" value="Gal_Oxase/kelch_b-propeller"/>
</dbReference>
<dbReference type="PANTHER" id="PTHR31672">
    <property type="entry name" value="BNACNNG10540D PROTEIN"/>
    <property type="match status" value="1"/>
</dbReference>
<dbReference type="InterPro" id="IPR001810">
    <property type="entry name" value="F-box_dom"/>
</dbReference>
<dbReference type="SUPFAM" id="SSF50965">
    <property type="entry name" value="Galactose oxidase, central domain"/>
    <property type="match status" value="1"/>
</dbReference>
<dbReference type="Pfam" id="PF00646">
    <property type="entry name" value="F-box"/>
    <property type="match status" value="1"/>
</dbReference>
<protein>
    <recommendedName>
        <fullName evidence="1">F-box domain-containing protein</fullName>
    </recommendedName>
</protein>
<dbReference type="CDD" id="cd22157">
    <property type="entry name" value="F-box_AtFBW1-like"/>
    <property type="match status" value="1"/>
</dbReference>
<proteinExistence type="predicted"/>
<comment type="caution">
    <text evidence="2">The sequence shown here is derived from an EMBL/GenBank/DDBJ whole genome shotgun (WGS) entry which is preliminary data.</text>
</comment>
<dbReference type="InterPro" id="IPR050796">
    <property type="entry name" value="SCF_F-box_component"/>
</dbReference>
<dbReference type="AlphaFoldDB" id="A0AAW1YKU7"/>
<dbReference type="InterPro" id="IPR036047">
    <property type="entry name" value="F-box-like_dom_sf"/>
</dbReference>
<gene>
    <name evidence="2" type="ORF">M0R45_004811</name>
</gene>